<protein>
    <submittedName>
        <fullName evidence="1">Uncharacterized protein</fullName>
    </submittedName>
</protein>
<keyword evidence="2" id="KW-1185">Reference proteome</keyword>
<evidence type="ECO:0000313" key="1">
    <source>
        <dbReference type="EMBL" id="MCI60991.1"/>
    </source>
</evidence>
<evidence type="ECO:0000313" key="2">
    <source>
        <dbReference type="Proteomes" id="UP000265520"/>
    </source>
</evidence>
<dbReference type="Proteomes" id="UP000265520">
    <property type="component" value="Unassembled WGS sequence"/>
</dbReference>
<sequence>MARGIAFFQEDTSHITARIDQFLRDMVFSTTSDMLQNLASDRDLLLFEDGGCNSGITSIKGTGIVRIIVSAVTRL</sequence>
<accession>A0A392TIN6</accession>
<comment type="caution">
    <text evidence="1">The sequence shown here is derived from an EMBL/GenBank/DDBJ whole genome shotgun (WGS) entry which is preliminary data.</text>
</comment>
<proteinExistence type="predicted"/>
<dbReference type="AlphaFoldDB" id="A0A392TIN6"/>
<dbReference type="EMBL" id="LXQA010591575">
    <property type="protein sequence ID" value="MCI60991.1"/>
    <property type="molecule type" value="Genomic_DNA"/>
</dbReference>
<feature type="non-terminal residue" evidence="1">
    <location>
        <position position="75"/>
    </location>
</feature>
<name>A0A392TIN6_9FABA</name>
<reference evidence="1 2" key="1">
    <citation type="journal article" date="2018" name="Front. Plant Sci.">
        <title>Red Clover (Trifolium pratense) and Zigzag Clover (T. medium) - A Picture of Genomic Similarities and Differences.</title>
        <authorList>
            <person name="Dluhosova J."/>
            <person name="Istvanek J."/>
            <person name="Nedelnik J."/>
            <person name="Repkova J."/>
        </authorList>
    </citation>
    <scope>NUCLEOTIDE SEQUENCE [LARGE SCALE GENOMIC DNA]</scope>
    <source>
        <strain evidence="2">cv. 10/8</strain>
        <tissue evidence="1">Leaf</tissue>
    </source>
</reference>
<organism evidence="1 2">
    <name type="scientific">Trifolium medium</name>
    <dbReference type="NCBI Taxonomy" id="97028"/>
    <lineage>
        <taxon>Eukaryota</taxon>
        <taxon>Viridiplantae</taxon>
        <taxon>Streptophyta</taxon>
        <taxon>Embryophyta</taxon>
        <taxon>Tracheophyta</taxon>
        <taxon>Spermatophyta</taxon>
        <taxon>Magnoliopsida</taxon>
        <taxon>eudicotyledons</taxon>
        <taxon>Gunneridae</taxon>
        <taxon>Pentapetalae</taxon>
        <taxon>rosids</taxon>
        <taxon>fabids</taxon>
        <taxon>Fabales</taxon>
        <taxon>Fabaceae</taxon>
        <taxon>Papilionoideae</taxon>
        <taxon>50 kb inversion clade</taxon>
        <taxon>NPAAA clade</taxon>
        <taxon>Hologalegina</taxon>
        <taxon>IRL clade</taxon>
        <taxon>Trifolieae</taxon>
        <taxon>Trifolium</taxon>
    </lineage>
</organism>